<evidence type="ECO:0000313" key="11">
    <source>
        <dbReference type="EMBL" id="MEQ2188342.1"/>
    </source>
</evidence>
<comment type="similarity">
    <text evidence="3">Belongs to the claudin family.</text>
</comment>
<keyword evidence="12" id="KW-1185">Reference proteome</keyword>
<keyword evidence="5" id="KW-1003">Cell membrane</keyword>
<dbReference type="Pfam" id="PF00822">
    <property type="entry name" value="PMP22_Claudin"/>
    <property type="match status" value="4"/>
</dbReference>
<feature type="transmembrane region" description="Helical" evidence="10">
    <location>
        <begin position="122"/>
        <end position="143"/>
    </location>
</feature>
<sequence>MKAKLEIVALILGFIGLFGTITITALPTWKVSAFFGANLIVMEELWEGLWMSYRQININMQCKVYDSLLILPVELQVARAMMCVSIALLFIALIVTGCAIQRSYCCGDKQKCKNITLALGRCLYLLSFLTTLIPVCWVGHSIIQQFNDPTSLDAQKPELGQAIFIGWGTCGVLLATGIILLFRYSKRTSKEEDHYNDAYLMEEKSVVKEDSVGLAKTGSNFNKFDEYNSQRVHLWLLVLPAMASYTAYSGYTKPPMSYAGSYYDKNFQKPPLTYTDYQDSVYEEKQRAEKRKRRNALCCEVLALIIGFVGLIGVAAVTGLPMWKVTAFIEENIIVMETRWEGLWMNCFRQANIRMQCKVYDSLLYLPPDLQAARGLTCCSVAITTIALIVSVVGMKCTRLVDHRVRTKHVVLVVGGCLFLLGCVTTLIPVSWTAHVIIMDFYNPLLIDAQRRELGEALYIGWVTSALLFTAGVILLCRHAPRTNTEEERVIYNPGGTFIGENIIVFETRYEGLWMNCYRQADIRMQCKVYDSLLALSPDLQAARGLMCCSLALCGLGVLISLVGMQCTSCIRNNYRAKRLVLIIAGCMILMACICVLIPVSWTAHVIIRDFYNPLLIDAQRRELGEALYIGWVSAAFLFGGGCMFVCCNIQSEDEGSPRYIYSKNSDYRAYTPQPLQPLHPQQLVLIPRSEPQPMLSRQPSTIYSYQSRYPSVHSVTEIAAMCVGLIGLIGASATTGLPMWRVTAFIEENIIVMETRWEGLWMNCYRQANIRMQCKVYDSLLYLPPDLQAARGLMCCSVALSGLGLLVAIAGMKCISCFQDNKWAKTIFLVVAGAMQFMACVCVFIPVSWTGHVIVSDFYNPLLIDAQRRELGEALYVGWLTGALLFVSALLFICRRIPSDKDSFDVYAPPKLLHYKPEANRPAMTRYHPISSVSSIQSNAYPNSIQSNRLVRQQHPALLQNVPQVMTSNEGLMNPTIVYTPENASLVYQGSLAHQSSAQSSQHTGSMYIAGNQLYMTQNPTPYSTTYTGNASSSFQSSFHPVPQTPVFITYKESMAHPESYRLSHNGVYI</sequence>
<feature type="transmembrane region" description="Helical" evidence="10">
    <location>
        <begin position="77"/>
        <end position="101"/>
    </location>
</feature>
<evidence type="ECO:0000256" key="4">
    <source>
        <dbReference type="ARBA" id="ARBA00022427"/>
    </source>
</evidence>
<reference evidence="11 12" key="1">
    <citation type="submission" date="2021-06" db="EMBL/GenBank/DDBJ databases">
        <authorList>
            <person name="Palmer J.M."/>
        </authorList>
    </citation>
    <scope>NUCLEOTIDE SEQUENCE [LARGE SCALE GENOMIC DNA]</scope>
    <source>
        <strain evidence="11 12">GA_2019</strain>
        <tissue evidence="11">Muscle</tissue>
    </source>
</reference>
<dbReference type="InterPro" id="IPR017974">
    <property type="entry name" value="Claudin_CS"/>
</dbReference>
<dbReference type="PRINTS" id="PR01077">
    <property type="entry name" value="CLAUDIN"/>
</dbReference>
<feature type="transmembrane region" description="Helical" evidence="10">
    <location>
        <begin position="542"/>
        <end position="568"/>
    </location>
</feature>
<feature type="transmembrane region" description="Helical" evidence="10">
    <location>
        <begin position="372"/>
        <end position="398"/>
    </location>
</feature>
<dbReference type="InterPro" id="IPR006187">
    <property type="entry name" value="Claudin"/>
</dbReference>
<evidence type="ECO:0000256" key="6">
    <source>
        <dbReference type="ARBA" id="ARBA00022692"/>
    </source>
</evidence>
<keyword evidence="9 10" id="KW-0472">Membrane</keyword>
<feature type="transmembrane region" description="Helical" evidence="10">
    <location>
        <begin position="719"/>
        <end position="741"/>
    </location>
</feature>
<accession>A0ABV0PXU6</accession>
<feature type="transmembrane region" description="Helical" evidence="10">
    <location>
        <begin position="163"/>
        <end position="182"/>
    </location>
</feature>
<evidence type="ECO:0008006" key="13">
    <source>
        <dbReference type="Google" id="ProtNLM"/>
    </source>
</evidence>
<keyword evidence="7" id="KW-0965">Cell junction</keyword>
<keyword evidence="4" id="KW-0796">Tight junction</keyword>
<feature type="transmembrane region" description="Helical" evidence="10">
    <location>
        <begin position="458"/>
        <end position="478"/>
    </location>
</feature>
<comment type="subcellular location">
    <subcellularLocation>
        <location evidence="1">Cell junction</location>
        <location evidence="1">Tight junction</location>
    </subcellularLocation>
    <subcellularLocation>
        <location evidence="2">Cell membrane</location>
        <topology evidence="2">Multi-pass membrane protein</topology>
    </subcellularLocation>
</comment>
<protein>
    <recommendedName>
        <fullName evidence="13">Claudin</fullName>
    </recommendedName>
</protein>
<dbReference type="PROSITE" id="PS01346">
    <property type="entry name" value="CLAUDIN"/>
    <property type="match status" value="3"/>
</dbReference>
<proteinExistence type="inferred from homology"/>
<organism evidence="11 12">
    <name type="scientific">Goodea atripinnis</name>
    <dbReference type="NCBI Taxonomy" id="208336"/>
    <lineage>
        <taxon>Eukaryota</taxon>
        <taxon>Metazoa</taxon>
        <taxon>Chordata</taxon>
        <taxon>Craniata</taxon>
        <taxon>Vertebrata</taxon>
        <taxon>Euteleostomi</taxon>
        <taxon>Actinopterygii</taxon>
        <taxon>Neopterygii</taxon>
        <taxon>Teleostei</taxon>
        <taxon>Neoteleostei</taxon>
        <taxon>Acanthomorphata</taxon>
        <taxon>Ovalentaria</taxon>
        <taxon>Atherinomorphae</taxon>
        <taxon>Cyprinodontiformes</taxon>
        <taxon>Goodeidae</taxon>
        <taxon>Goodea</taxon>
    </lineage>
</organism>
<evidence type="ECO:0000256" key="1">
    <source>
        <dbReference type="ARBA" id="ARBA00004435"/>
    </source>
</evidence>
<dbReference type="EMBL" id="JAHRIO010090919">
    <property type="protein sequence ID" value="MEQ2188342.1"/>
    <property type="molecule type" value="Genomic_DNA"/>
</dbReference>
<evidence type="ECO:0000256" key="2">
    <source>
        <dbReference type="ARBA" id="ARBA00004651"/>
    </source>
</evidence>
<evidence type="ECO:0000256" key="7">
    <source>
        <dbReference type="ARBA" id="ARBA00022949"/>
    </source>
</evidence>
<feature type="transmembrane region" description="Helical" evidence="10">
    <location>
        <begin position="875"/>
        <end position="895"/>
    </location>
</feature>
<feature type="transmembrane region" description="Helical" evidence="10">
    <location>
        <begin position="490"/>
        <end position="506"/>
    </location>
</feature>
<evidence type="ECO:0000256" key="10">
    <source>
        <dbReference type="SAM" id="Phobius"/>
    </source>
</evidence>
<feature type="transmembrane region" description="Helical" evidence="10">
    <location>
        <begin position="828"/>
        <end position="855"/>
    </location>
</feature>
<keyword evidence="8 10" id="KW-1133">Transmembrane helix</keyword>
<dbReference type="InterPro" id="IPR004031">
    <property type="entry name" value="PMP22/EMP/MP20/Claudin"/>
</dbReference>
<comment type="caution">
    <text evidence="11">The sequence shown here is derived from an EMBL/GenBank/DDBJ whole genome shotgun (WGS) entry which is preliminary data.</text>
</comment>
<feature type="transmembrane region" description="Helical" evidence="10">
    <location>
        <begin position="790"/>
        <end position="816"/>
    </location>
</feature>
<feature type="transmembrane region" description="Helical" evidence="10">
    <location>
        <begin position="580"/>
        <end position="608"/>
    </location>
</feature>
<feature type="transmembrane region" description="Helical" evidence="10">
    <location>
        <begin position="295"/>
        <end position="317"/>
    </location>
</feature>
<dbReference type="Gene3D" id="1.20.140.150">
    <property type="match status" value="4"/>
</dbReference>
<feature type="transmembrane region" description="Helical" evidence="10">
    <location>
        <begin position="410"/>
        <end position="438"/>
    </location>
</feature>
<gene>
    <name evidence="11" type="ORF">GOODEAATRI_013936</name>
</gene>
<name>A0ABV0PXU6_9TELE</name>
<feature type="transmembrane region" description="Helical" evidence="10">
    <location>
        <begin position="628"/>
        <end position="650"/>
    </location>
</feature>
<dbReference type="Proteomes" id="UP001476798">
    <property type="component" value="Unassembled WGS sequence"/>
</dbReference>
<dbReference type="PANTHER" id="PTHR12002">
    <property type="entry name" value="CLAUDIN"/>
    <property type="match status" value="1"/>
</dbReference>
<evidence type="ECO:0000256" key="5">
    <source>
        <dbReference type="ARBA" id="ARBA00022475"/>
    </source>
</evidence>
<keyword evidence="6 10" id="KW-0812">Transmembrane</keyword>
<evidence type="ECO:0000256" key="3">
    <source>
        <dbReference type="ARBA" id="ARBA00008295"/>
    </source>
</evidence>
<evidence type="ECO:0000256" key="8">
    <source>
        <dbReference type="ARBA" id="ARBA00022989"/>
    </source>
</evidence>
<evidence type="ECO:0000313" key="12">
    <source>
        <dbReference type="Proteomes" id="UP001476798"/>
    </source>
</evidence>
<evidence type="ECO:0000256" key="9">
    <source>
        <dbReference type="ARBA" id="ARBA00023136"/>
    </source>
</evidence>
<feature type="transmembrane region" description="Helical" evidence="10">
    <location>
        <begin position="7"/>
        <end position="29"/>
    </location>
</feature>